<reference evidence="2 3" key="1">
    <citation type="submission" date="2019-02" db="EMBL/GenBank/DDBJ databases">
        <title>Genomic Encyclopedia of Type Strains, Phase IV (KMG-IV): sequencing the most valuable type-strain genomes for metagenomic binning, comparative biology and taxonomic classification.</title>
        <authorList>
            <person name="Goeker M."/>
        </authorList>
    </citation>
    <scope>NUCLEOTIDE SEQUENCE [LARGE SCALE GENOMIC DNA]</scope>
    <source>
        <strain evidence="2 3">DSM 45622</strain>
    </source>
</reference>
<dbReference type="InterPro" id="IPR010773">
    <property type="entry name" value="Mycophage_PG1_Gp7"/>
</dbReference>
<dbReference type="EMBL" id="SGXD01000001">
    <property type="protein sequence ID" value="RZS91743.1"/>
    <property type="molecule type" value="Genomic_DNA"/>
</dbReference>
<gene>
    <name evidence="2" type="ORF">EV189_0990</name>
</gene>
<organism evidence="2 3">
    <name type="scientific">Motilibacter rhizosphaerae</name>
    <dbReference type="NCBI Taxonomy" id="598652"/>
    <lineage>
        <taxon>Bacteria</taxon>
        <taxon>Bacillati</taxon>
        <taxon>Actinomycetota</taxon>
        <taxon>Actinomycetes</taxon>
        <taxon>Motilibacterales</taxon>
        <taxon>Motilibacteraceae</taxon>
        <taxon>Motilibacter</taxon>
    </lineage>
</organism>
<dbReference type="Proteomes" id="UP000293638">
    <property type="component" value="Unassembled WGS sequence"/>
</dbReference>
<evidence type="ECO:0000313" key="3">
    <source>
        <dbReference type="Proteomes" id="UP000293638"/>
    </source>
</evidence>
<keyword evidence="1" id="KW-0812">Transmembrane</keyword>
<dbReference type="Pfam" id="PF07098">
    <property type="entry name" value="DUF1360"/>
    <property type="match status" value="1"/>
</dbReference>
<keyword evidence="1" id="KW-0472">Membrane</keyword>
<name>A0A4Q7NWP5_9ACTN</name>
<feature type="transmembrane region" description="Helical" evidence="1">
    <location>
        <begin position="20"/>
        <end position="40"/>
    </location>
</feature>
<proteinExistence type="predicted"/>
<evidence type="ECO:0000256" key="1">
    <source>
        <dbReference type="SAM" id="Phobius"/>
    </source>
</evidence>
<protein>
    <submittedName>
        <fullName evidence="2">Uncharacterized protein DUF1360</fullName>
    </submittedName>
</protein>
<evidence type="ECO:0000313" key="2">
    <source>
        <dbReference type="EMBL" id="RZS91743.1"/>
    </source>
</evidence>
<comment type="caution">
    <text evidence="2">The sequence shown here is derived from an EMBL/GenBank/DDBJ whole genome shotgun (WGS) entry which is preliminary data.</text>
</comment>
<keyword evidence="3" id="KW-1185">Reference proteome</keyword>
<keyword evidence="1" id="KW-1133">Transmembrane helix</keyword>
<dbReference type="AlphaFoldDB" id="A0A4Q7NWP5"/>
<sequence length="166" mass="17259">MRALREVEQAYSPDEDRPLGSFLALMGTYAAAVVAGGAVVRASGRELPERISAADLALVSVATHKLSRLITKDPVTSPLRAPFTRFHGAEAPAELDEEVVGTGPRHAIGELVTCPFCVGQWVATGFAFGLVLAPRATRMAAGVLTAVTAADALQLAYSAGEQAVEG</sequence>
<accession>A0A4Q7NWP5</accession>